<evidence type="ECO:0000313" key="2">
    <source>
        <dbReference type="Proteomes" id="UP000215335"/>
    </source>
</evidence>
<evidence type="ECO:0000313" key="1">
    <source>
        <dbReference type="EMBL" id="OXU25163.1"/>
    </source>
</evidence>
<reference evidence="1 2" key="1">
    <citation type="journal article" date="2017" name="Curr. Biol.">
        <title>The Evolution of Venom by Co-option of Single-Copy Genes.</title>
        <authorList>
            <person name="Martinson E.O."/>
            <person name="Mrinalini"/>
            <person name="Kelkar Y.D."/>
            <person name="Chang C.H."/>
            <person name="Werren J.H."/>
        </authorList>
    </citation>
    <scope>NUCLEOTIDE SEQUENCE [LARGE SCALE GENOMIC DNA]</scope>
    <source>
        <strain evidence="1 2">Alberta</strain>
        <tissue evidence="1">Whole body</tissue>
    </source>
</reference>
<name>A0A232F3Z0_9HYME</name>
<dbReference type="EMBL" id="NNAY01001092">
    <property type="protein sequence ID" value="OXU25163.1"/>
    <property type="molecule type" value="Genomic_DNA"/>
</dbReference>
<organism evidence="1 2">
    <name type="scientific">Trichomalopsis sarcophagae</name>
    <dbReference type="NCBI Taxonomy" id="543379"/>
    <lineage>
        <taxon>Eukaryota</taxon>
        <taxon>Metazoa</taxon>
        <taxon>Ecdysozoa</taxon>
        <taxon>Arthropoda</taxon>
        <taxon>Hexapoda</taxon>
        <taxon>Insecta</taxon>
        <taxon>Pterygota</taxon>
        <taxon>Neoptera</taxon>
        <taxon>Endopterygota</taxon>
        <taxon>Hymenoptera</taxon>
        <taxon>Apocrita</taxon>
        <taxon>Proctotrupomorpha</taxon>
        <taxon>Chalcidoidea</taxon>
        <taxon>Pteromalidae</taxon>
        <taxon>Pteromalinae</taxon>
        <taxon>Trichomalopsis</taxon>
    </lineage>
</organism>
<keyword evidence="2" id="KW-1185">Reference proteome</keyword>
<comment type="caution">
    <text evidence="1">The sequence shown here is derived from an EMBL/GenBank/DDBJ whole genome shotgun (WGS) entry which is preliminary data.</text>
</comment>
<proteinExistence type="predicted"/>
<gene>
    <name evidence="1" type="ORF">TSAR_012819</name>
</gene>
<sequence>MPTLMSILRLSCYKISYETAVGGFPFELQILRGAESNANAVMHLSVLEELLCQTDLTVQAEKGAINAESTIASLKKEIDSLSVCISISISNNTCCIDGGSFTKVGSFPFELQILRVMHLSVLEELLCQTDLTVQAEKGTINAQSTIAQSMSGVNNLTSALENVDKIDDRTKDFVADFDEDNAAGPAQSMSGVNNLTSALENVDKIDDRTKDFVADFDEDNAAGPAL</sequence>
<dbReference type="AlphaFoldDB" id="A0A232F3Z0"/>
<dbReference type="Proteomes" id="UP000215335">
    <property type="component" value="Unassembled WGS sequence"/>
</dbReference>
<protein>
    <submittedName>
        <fullName evidence="1">Uncharacterized protein</fullName>
    </submittedName>
</protein>
<accession>A0A232F3Z0</accession>